<evidence type="ECO:0000256" key="3">
    <source>
        <dbReference type="ARBA" id="ARBA00022840"/>
    </source>
</evidence>
<dbReference type="PANTHER" id="PTHR12241:SF118">
    <property type="entry name" value="TUBULIN POLYGLUTAMYLASE TTLL2-RELATED"/>
    <property type="match status" value="1"/>
</dbReference>
<dbReference type="AlphaFoldDB" id="A0A8X8BRD9"/>
<proteinExistence type="predicted"/>
<organism evidence="5 6">
    <name type="scientific">Polypterus senegalus</name>
    <name type="common">Senegal bichir</name>
    <dbReference type="NCBI Taxonomy" id="55291"/>
    <lineage>
        <taxon>Eukaryota</taxon>
        <taxon>Metazoa</taxon>
        <taxon>Chordata</taxon>
        <taxon>Craniata</taxon>
        <taxon>Vertebrata</taxon>
        <taxon>Euteleostomi</taxon>
        <taxon>Actinopterygii</taxon>
        <taxon>Polypteriformes</taxon>
        <taxon>Polypteridae</taxon>
        <taxon>Polypterus</taxon>
    </lineage>
</organism>
<reference evidence="5 6" key="1">
    <citation type="journal article" date="2021" name="Cell">
        <title>Tracing the genetic footprints of vertebrate landing in non-teleost ray-finned fishes.</title>
        <authorList>
            <person name="Bi X."/>
            <person name="Wang K."/>
            <person name="Yang L."/>
            <person name="Pan H."/>
            <person name="Jiang H."/>
            <person name="Wei Q."/>
            <person name="Fang M."/>
            <person name="Yu H."/>
            <person name="Zhu C."/>
            <person name="Cai Y."/>
            <person name="He Y."/>
            <person name="Gan X."/>
            <person name="Zeng H."/>
            <person name="Yu D."/>
            <person name="Zhu Y."/>
            <person name="Jiang H."/>
            <person name="Qiu Q."/>
            <person name="Yang H."/>
            <person name="Zhang Y.E."/>
            <person name="Wang W."/>
            <person name="Zhu M."/>
            <person name="He S."/>
            <person name="Zhang G."/>
        </authorList>
    </citation>
    <scope>NUCLEOTIDE SEQUENCE [LARGE SCALE GENOMIC DNA]</scope>
    <source>
        <strain evidence="5">Bchr_013</strain>
    </source>
</reference>
<accession>A0A8X8BRD9</accession>
<evidence type="ECO:0000256" key="4">
    <source>
        <dbReference type="SAM" id="MobiDB-lite"/>
    </source>
</evidence>
<dbReference type="GO" id="GO:0000226">
    <property type="term" value="P:microtubule cytoskeleton organization"/>
    <property type="evidence" value="ECO:0007669"/>
    <property type="project" value="TreeGrafter"/>
</dbReference>
<dbReference type="GO" id="GO:0036064">
    <property type="term" value="C:ciliary basal body"/>
    <property type="evidence" value="ECO:0007669"/>
    <property type="project" value="TreeGrafter"/>
</dbReference>
<dbReference type="Gene3D" id="3.30.470.20">
    <property type="entry name" value="ATP-grasp fold, B domain"/>
    <property type="match status" value="1"/>
</dbReference>
<feature type="non-terminal residue" evidence="5">
    <location>
        <position position="630"/>
    </location>
</feature>
<protein>
    <submittedName>
        <fullName evidence="5">TTLL2 polyglutamylase</fullName>
    </submittedName>
</protein>
<dbReference type="RefSeq" id="XP_039604697.1">
    <property type="nucleotide sequence ID" value="XM_039748763.1"/>
</dbReference>
<dbReference type="SUPFAM" id="SSF56059">
    <property type="entry name" value="Glutathione synthetase ATP-binding domain-like"/>
    <property type="match status" value="1"/>
</dbReference>
<evidence type="ECO:0000256" key="1">
    <source>
        <dbReference type="ARBA" id="ARBA00022598"/>
    </source>
</evidence>
<evidence type="ECO:0000313" key="6">
    <source>
        <dbReference type="Proteomes" id="UP000886611"/>
    </source>
</evidence>
<dbReference type="GO" id="GO:0015631">
    <property type="term" value="F:tubulin binding"/>
    <property type="evidence" value="ECO:0007669"/>
    <property type="project" value="TreeGrafter"/>
</dbReference>
<keyword evidence="3" id="KW-0067">ATP-binding</keyword>
<feature type="region of interest" description="Disordered" evidence="4">
    <location>
        <begin position="464"/>
        <end position="500"/>
    </location>
</feature>
<dbReference type="Proteomes" id="UP000886611">
    <property type="component" value="Unassembled WGS sequence"/>
</dbReference>
<gene>
    <name evidence="5" type="primary">Ttll2</name>
    <name evidence="5" type="ORF">GTO96_0015410</name>
</gene>
<dbReference type="EMBL" id="JAATIS010000485">
    <property type="protein sequence ID" value="KAG2467563.1"/>
    <property type="molecule type" value="Genomic_DNA"/>
</dbReference>
<sequence>MYIFLFLDNQSNKSKMMAGADAADAPKKPLVFRLYSGVPEVVRQVLLERGWIEYNEQEHDEKDWNLYWRTTSFTEAEYENILPWQRLNHHPKTMGITRKDCLARNLKRMKGIYGSALYDFSPVAFILPNDYTKFLAEYSREMLENGGTPGYWICKPVDLSRGRGIFIFQDFTNLAYDSSVIVQKYISNPLLISGYKFDLRIYVCVKSFHPLTIYMYQEGLVRFATEKYSLNSLDNQYAHLTNTSINKFGLSYNSEKERVGSGCKWTMSKFRTYLHSLNINEMLLWQRINSIVTLTLLTIASSIPASPNCIELFGFDILIDSNFKPWLLEVNFSPALSLDCPVDVTVKKGLLHDLIDLLNYSDVDHLRESAFAQQAQKRPSYVRLQPLSLTKPVVLLLANTLKRSGKDCNLAQPICSPHSTLHNLCKANHLEINKEEHCEKLLSDTARISCVQYGKQKVTKVSKVSLTRKTHPSTSSSQKETGLACKKSPQPKKKIASQNMENVPSNKNLCMLPAINKTTHKPASFKRFSKVECIMPRSRVGDFILTFPFNEATVKASQKLTNVKAAILEVQKLLNSIVSHKACGMKRRKEDISSNCRFVGKEQNGQLLWGPKDPPLLSVMCTNNHNDSFR</sequence>
<keyword evidence="1" id="KW-0436">Ligase</keyword>
<name>A0A8X8BRD9_POLSE</name>
<dbReference type="OrthoDB" id="277439at2759"/>
<keyword evidence="6" id="KW-1185">Reference proteome</keyword>
<dbReference type="GO" id="GO:0070740">
    <property type="term" value="F:tubulin-glutamic acid ligase activity"/>
    <property type="evidence" value="ECO:0007669"/>
    <property type="project" value="TreeGrafter"/>
</dbReference>
<keyword evidence="2" id="KW-0547">Nucleotide-binding</keyword>
<dbReference type="InterPro" id="IPR004344">
    <property type="entry name" value="TTL/TTLL_fam"/>
</dbReference>
<dbReference type="GO" id="GO:0005524">
    <property type="term" value="F:ATP binding"/>
    <property type="evidence" value="ECO:0007669"/>
    <property type="project" value="UniProtKB-KW"/>
</dbReference>
<dbReference type="Pfam" id="PF03133">
    <property type="entry name" value="TTL"/>
    <property type="match status" value="1"/>
</dbReference>
<comment type="caution">
    <text evidence="5">The sequence shown here is derived from an EMBL/GenBank/DDBJ whole genome shotgun (WGS) entry which is preliminary data.</text>
</comment>
<dbReference type="GeneID" id="120525984"/>
<dbReference type="RefSeq" id="XP_039604698.1">
    <property type="nucleotide sequence ID" value="XM_039748764.1"/>
</dbReference>
<dbReference type="PROSITE" id="PS51221">
    <property type="entry name" value="TTL"/>
    <property type="match status" value="1"/>
</dbReference>
<evidence type="ECO:0000256" key="2">
    <source>
        <dbReference type="ARBA" id="ARBA00022741"/>
    </source>
</evidence>
<feature type="non-terminal residue" evidence="5">
    <location>
        <position position="1"/>
    </location>
</feature>
<evidence type="ECO:0000313" key="5">
    <source>
        <dbReference type="EMBL" id="KAG2467563.1"/>
    </source>
</evidence>
<dbReference type="PANTHER" id="PTHR12241">
    <property type="entry name" value="TUBULIN POLYGLUTAMYLASE"/>
    <property type="match status" value="1"/>
</dbReference>